<protein>
    <submittedName>
        <fullName evidence="1">Uncharacterized protein</fullName>
    </submittedName>
</protein>
<organism evidence="1 2">
    <name type="scientific">Paractinoplanes rishiriensis</name>
    <dbReference type="NCBI Taxonomy" id="1050105"/>
    <lineage>
        <taxon>Bacteria</taxon>
        <taxon>Bacillati</taxon>
        <taxon>Actinomycetota</taxon>
        <taxon>Actinomycetes</taxon>
        <taxon>Micromonosporales</taxon>
        <taxon>Micromonosporaceae</taxon>
        <taxon>Paractinoplanes</taxon>
    </lineage>
</organism>
<name>A0A919K957_9ACTN</name>
<dbReference type="AlphaFoldDB" id="A0A919K957"/>
<evidence type="ECO:0000313" key="2">
    <source>
        <dbReference type="Proteomes" id="UP000636960"/>
    </source>
</evidence>
<sequence>MVPRDMDNERWSVMTSASHKIERVQLGVRMETRLVKVLKGLAEFNDQTLGELLEKIVLHSFEPVPGDEGESSASPHSKAQLKAIEDLKKVYGLDYEAHSARDFPKQPASD</sequence>
<reference evidence="1" key="1">
    <citation type="submission" date="2021-01" db="EMBL/GenBank/DDBJ databases">
        <title>Whole genome shotgun sequence of Actinoplanes rishiriensis NBRC 108556.</title>
        <authorList>
            <person name="Komaki H."/>
            <person name="Tamura T."/>
        </authorList>
    </citation>
    <scope>NUCLEOTIDE SEQUENCE</scope>
    <source>
        <strain evidence="1">NBRC 108556</strain>
    </source>
</reference>
<gene>
    <name evidence="1" type="ORF">Ari01nite_97780</name>
</gene>
<dbReference type="EMBL" id="BOMV01000129">
    <property type="protein sequence ID" value="GIF02314.1"/>
    <property type="molecule type" value="Genomic_DNA"/>
</dbReference>
<keyword evidence="2" id="KW-1185">Reference proteome</keyword>
<evidence type="ECO:0000313" key="1">
    <source>
        <dbReference type="EMBL" id="GIF02314.1"/>
    </source>
</evidence>
<comment type="caution">
    <text evidence="1">The sequence shown here is derived from an EMBL/GenBank/DDBJ whole genome shotgun (WGS) entry which is preliminary data.</text>
</comment>
<dbReference type="Proteomes" id="UP000636960">
    <property type="component" value="Unassembled WGS sequence"/>
</dbReference>
<proteinExistence type="predicted"/>
<accession>A0A919K957</accession>